<reference evidence="1 2" key="1">
    <citation type="journal article" date="2020" name="Nature">
        <title>Six reference-quality genomes reveal evolution of bat adaptations.</title>
        <authorList>
            <person name="Jebb D."/>
            <person name="Huang Z."/>
            <person name="Pippel M."/>
            <person name="Hughes G.M."/>
            <person name="Lavrichenko K."/>
            <person name="Devanna P."/>
            <person name="Winkler S."/>
            <person name="Jermiin L.S."/>
            <person name="Skirmuntt E.C."/>
            <person name="Katzourakis A."/>
            <person name="Burkitt-Gray L."/>
            <person name="Ray D.A."/>
            <person name="Sullivan K.A.M."/>
            <person name="Roscito J.G."/>
            <person name="Kirilenko B.M."/>
            <person name="Davalos L.M."/>
            <person name="Corthals A.P."/>
            <person name="Power M.L."/>
            <person name="Jones G."/>
            <person name="Ransome R.D."/>
            <person name="Dechmann D.K.N."/>
            <person name="Locatelli A.G."/>
            <person name="Puechmaille S.J."/>
            <person name="Fedrigo O."/>
            <person name="Jarvis E.D."/>
            <person name="Hiller M."/>
            <person name="Vernes S.C."/>
            <person name="Myers E.W."/>
            <person name="Teeling E.C."/>
        </authorList>
    </citation>
    <scope>NUCLEOTIDE SEQUENCE [LARGE SCALE GENOMIC DNA]</scope>
    <source>
        <strain evidence="1">MMolMol1</strain>
        <tissue evidence="1">Muscle</tissue>
    </source>
</reference>
<evidence type="ECO:0000313" key="2">
    <source>
        <dbReference type="Proteomes" id="UP000550707"/>
    </source>
</evidence>
<name>A0A7J8JX38_MOLMO</name>
<proteinExistence type="predicted"/>
<keyword evidence="2" id="KW-1185">Reference proteome</keyword>
<organism evidence="1 2">
    <name type="scientific">Molossus molossus</name>
    <name type="common">Pallas' mastiff bat</name>
    <name type="synonym">Vespertilio molossus</name>
    <dbReference type="NCBI Taxonomy" id="27622"/>
    <lineage>
        <taxon>Eukaryota</taxon>
        <taxon>Metazoa</taxon>
        <taxon>Chordata</taxon>
        <taxon>Craniata</taxon>
        <taxon>Vertebrata</taxon>
        <taxon>Euteleostomi</taxon>
        <taxon>Mammalia</taxon>
        <taxon>Eutheria</taxon>
        <taxon>Laurasiatheria</taxon>
        <taxon>Chiroptera</taxon>
        <taxon>Yangochiroptera</taxon>
        <taxon>Molossidae</taxon>
        <taxon>Molossus</taxon>
    </lineage>
</organism>
<gene>
    <name evidence="1" type="ORF">HJG59_007922</name>
</gene>
<protein>
    <submittedName>
        <fullName evidence="1">Uncharacterized protein</fullName>
    </submittedName>
</protein>
<dbReference type="Proteomes" id="UP000550707">
    <property type="component" value="Unassembled WGS sequence"/>
</dbReference>
<dbReference type="InParanoid" id="A0A7J8JX38"/>
<accession>A0A7J8JX38</accession>
<dbReference type="PROSITE" id="PS51257">
    <property type="entry name" value="PROKAR_LIPOPROTEIN"/>
    <property type="match status" value="1"/>
</dbReference>
<evidence type="ECO:0000313" key="1">
    <source>
        <dbReference type="EMBL" id="KAF6500895.1"/>
    </source>
</evidence>
<comment type="caution">
    <text evidence="1">The sequence shown here is derived from an EMBL/GenBank/DDBJ whole genome shotgun (WGS) entry which is preliminary data.</text>
</comment>
<sequence length="133" mass="14927">MRRVSLTALLSPQVQHLLALFILSCESDIVLGLGQGTGQRSPSYQSSPYGTQVPISVISLQILSWSVFLFAFLVEGAGRSIEKAKEDTFLLELVLEDMLALLYPTWAMAPSSWYRLSGPVFHRWKLRSREVAR</sequence>
<dbReference type="AlphaFoldDB" id="A0A7J8JX38"/>
<dbReference type="EMBL" id="JACASF010000001">
    <property type="protein sequence ID" value="KAF6500895.1"/>
    <property type="molecule type" value="Genomic_DNA"/>
</dbReference>